<comment type="caution">
    <text evidence="1">The sequence shown here is derived from an EMBL/GenBank/DDBJ whole genome shotgun (WGS) entry which is preliminary data.</text>
</comment>
<accession>A0ACC0V307</accession>
<sequence length="684" mass="72701">MKFMGGGRRRTGSSSYRFPANASTIIESIPEHPSSEDRPSTGARNLTTASSMRTWHWPFQSSISHSRRPSGAQHSRTGSSAQLSSRSTSFGRRLSAGWGNLRPASSVLGSDIVPDYVVNYMRGETPESLARKREMAGNPHTPEFEMGDGTASQQADYLSLRTNSRLFVGDVEELGSRGSGRSLLRRIIGGRTGGILLSASLAGAILLGLVVCVALAATRGIISLGSETIFEGNCEKVRAVDQGIHAALVVFAFVLIAGANYISQVLVSPTREEVDAAHQQQDWLDIGIPSMRNLLRIGKGRAALAVLMVISSTASLIIYNAAVFTTDDESTCSLTLNAPLLPAAAALTLLFTLLSLAALLLTRNTSPLVTLGDAISSFLTDADPTTEEACLLSKREVRSGHWGRGEARYWFTASHRWAQTPSGRRWIAWVFSIVAPLAAAAAMLSMALVDAGEHAWTWGKGPSSAHALPASVPTVGLGLVVSLPHVLLAVLYLSTNALLSVMYLSHELERFALPDTLVPLRVSGSPVGYQTSSLYLTLPRPLSWLLFLLFAAKAFFLSQSFTLTTNTSTGPQPVVGLRPLPLAILLALLVLTTLLVLSFSLRRSDMPPDAEGQRAANPLALKGGSCSAVLSARSHRAADESSNVVGKGLSWGVVDFGASEGKGVGHGAFSGRAVDFLRVGKAYA</sequence>
<reference evidence="1" key="1">
    <citation type="submission" date="2022-10" db="EMBL/GenBank/DDBJ databases">
        <title>Complete Genome of Trichothecium roseum strain YXFP-22015, a Plant Pathogen Isolated from Citrus.</title>
        <authorList>
            <person name="Wang Y."/>
            <person name="Zhu L."/>
        </authorList>
    </citation>
    <scope>NUCLEOTIDE SEQUENCE</scope>
    <source>
        <strain evidence="1">YXFP-22015</strain>
    </source>
</reference>
<proteinExistence type="predicted"/>
<name>A0ACC0V307_9HYPO</name>
<evidence type="ECO:0000313" key="1">
    <source>
        <dbReference type="EMBL" id="KAI9900208.1"/>
    </source>
</evidence>
<dbReference type="EMBL" id="CM047943">
    <property type="protein sequence ID" value="KAI9900208.1"/>
    <property type="molecule type" value="Genomic_DNA"/>
</dbReference>
<dbReference type="Proteomes" id="UP001163324">
    <property type="component" value="Chromosome 4"/>
</dbReference>
<protein>
    <submittedName>
        <fullName evidence="1">Uncharacterized protein</fullName>
    </submittedName>
</protein>
<keyword evidence="2" id="KW-1185">Reference proteome</keyword>
<evidence type="ECO:0000313" key="2">
    <source>
        <dbReference type="Proteomes" id="UP001163324"/>
    </source>
</evidence>
<gene>
    <name evidence="1" type="ORF">N3K66_004470</name>
</gene>
<organism evidence="1 2">
    <name type="scientific">Trichothecium roseum</name>
    <dbReference type="NCBI Taxonomy" id="47278"/>
    <lineage>
        <taxon>Eukaryota</taxon>
        <taxon>Fungi</taxon>
        <taxon>Dikarya</taxon>
        <taxon>Ascomycota</taxon>
        <taxon>Pezizomycotina</taxon>
        <taxon>Sordariomycetes</taxon>
        <taxon>Hypocreomycetidae</taxon>
        <taxon>Hypocreales</taxon>
        <taxon>Hypocreales incertae sedis</taxon>
        <taxon>Trichothecium</taxon>
    </lineage>
</organism>